<feature type="compositionally biased region" description="Low complexity" evidence="1">
    <location>
        <begin position="68"/>
        <end position="82"/>
    </location>
</feature>
<dbReference type="EMBL" id="GL349440">
    <property type="protein sequence ID" value="KNC56131.1"/>
    <property type="molecule type" value="Genomic_DNA"/>
</dbReference>
<evidence type="ECO:0000313" key="3">
    <source>
        <dbReference type="Proteomes" id="UP000054408"/>
    </source>
</evidence>
<feature type="region of interest" description="Disordered" evidence="1">
    <location>
        <begin position="46"/>
        <end position="82"/>
    </location>
</feature>
<sequence>MDEPLSLLPSSTEGELRSIAADWAAATEVLVDKATLVANARLGHEYVDRGEAPPPVATAAADTEEPTEPQADAAADGDSAGRSPALAAARLERAAAAALHRCEQSIETLTRLVARANLAVADALELAVADGSHPEAAPVQAAAWAAALGDEVVVINEAVADIAASLDRDVISEALAVILHGMYSPAQPWMS</sequence>
<evidence type="ECO:0000313" key="2">
    <source>
        <dbReference type="EMBL" id="KNC56131.1"/>
    </source>
</evidence>
<gene>
    <name evidence="2" type="ORF">AMSG_11689</name>
</gene>
<accession>A0A0L0DVN0</accession>
<keyword evidence="3" id="KW-1185">Reference proteome</keyword>
<name>A0A0L0DVN0_THETB</name>
<dbReference type="RefSeq" id="XP_013761228.1">
    <property type="nucleotide sequence ID" value="XM_013905774.1"/>
</dbReference>
<proteinExistence type="predicted"/>
<evidence type="ECO:0000256" key="1">
    <source>
        <dbReference type="SAM" id="MobiDB-lite"/>
    </source>
</evidence>
<reference evidence="2 3" key="1">
    <citation type="submission" date="2010-05" db="EMBL/GenBank/DDBJ databases">
        <title>The Genome Sequence of Thecamonas trahens ATCC 50062.</title>
        <authorList>
            <consortium name="The Broad Institute Genome Sequencing Platform"/>
            <person name="Russ C."/>
            <person name="Cuomo C."/>
            <person name="Shea T."/>
            <person name="Young S.K."/>
            <person name="Zeng Q."/>
            <person name="Koehrsen M."/>
            <person name="Haas B."/>
            <person name="Borodovsky M."/>
            <person name="Guigo R."/>
            <person name="Alvarado L."/>
            <person name="Berlin A."/>
            <person name="Bochicchio J."/>
            <person name="Borenstein D."/>
            <person name="Chapman S."/>
            <person name="Chen Z."/>
            <person name="Freedman E."/>
            <person name="Gellesch M."/>
            <person name="Goldberg J."/>
            <person name="Griggs A."/>
            <person name="Gujja S."/>
            <person name="Heilman E."/>
            <person name="Heiman D."/>
            <person name="Hepburn T."/>
            <person name="Howarth C."/>
            <person name="Jen D."/>
            <person name="Larson L."/>
            <person name="Mehta T."/>
            <person name="Park D."/>
            <person name="Pearson M."/>
            <person name="Roberts A."/>
            <person name="Saif S."/>
            <person name="Shenoy N."/>
            <person name="Sisk P."/>
            <person name="Stolte C."/>
            <person name="Sykes S."/>
            <person name="Thomson T."/>
            <person name="Walk T."/>
            <person name="White J."/>
            <person name="Yandava C."/>
            <person name="Burger G."/>
            <person name="Gray M.W."/>
            <person name="Holland P.W.H."/>
            <person name="King N."/>
            <person name="Lang F.B.F."/>
            <person name="Roger A.J."/>
            <person name="Ruiz-Trillo I."/>
            <person name="Lander E."/>
            <person name="Nusbaum C."/>
        </authorList>
    </citation>
    <scope>NUCLEOTIDE SEQUENCE [LARGE SCALE GENOMIC DNA]</scope>
    <source>
        <strain evidence="2 3">ATCC 50062</strain>
    </source>
</reference>
<protein>
    <submittedName>
        <fullName evidence="2">Uncharacterized protein</fullName>
    </submittedName>
</protein>
<dbReference type="GeneID" id="25569604"/>
<dbReference type="Proteomes" id="UP000054408">
    <property type="component" value="Unassembled WGS sequence"/>
</dbReference>
<dbReference type="AlphaFoldDB" id="A0A0L0DVN0"/>
<organism evidence="2 3">
    <name type="scientific">Thecamonas trahens ATCC 50062</name>
    <dbReference type="NCBI Taxonomy" id="461836"/>
    <lineage>
        <taxon>Eukaryota</taxon>
        <taxon>Apusozoa</taxon>
        <taxon>Apusomonadida</taxon>
        <taxon>Apusomonadidae</taxon>
        <taxon>Thecamonas</taxon>
    </lineage>
</organism>